<dbReference type="SUPFAM" id="SSF52172">
    <property type="entry name" value="CheY-like"/>
    <property type="match status" value="1"/>
</dbReference>
<dbReference type="InterPro" id="IPR025944">
    <property type="entry name" value="Sigma_54_int_dom_CS"/>
</dbReference>
<dbReference type="Gene3D" id="3.40.50.300">
    <property type="entry name" value="P-loop containing nucleotide triphosphate hydrolases"/>
    <property type="match status" value="1"/>
</dbReference>
<dbReference type="Gene3D" id="1.10.10.60">
    <property type="entry name" value="Homeodomain-like"/>
    <property type="match status" value="1"/>
</dbReference>
<dbReference type="InterPro" id="IPR009057">
    <property type="entry name" value="Homeodomain-like_sf"/>
</dbReference>
<dbReference type="Gene3D" id="1.10.8.60">
    <property type="match status" value="1"/>
</dbReference>
<dbReference type="InterPro" id="IPR001789">
    <property type="entry name" value="Sig_transdc_resp-reg_receiver"/>
</dbReference>
<proteinExistence type="predicted"/>
<dbReference type="PROSITE" id="PS00688">
    <property type="entry name" value="SIGMA54_INTERACT_3"/>
    <property type="match status" value="1"/>
</dbReference>
<dbReference type="PROSITE" id="PS50045">
    <property type="entry name" value="SIGMA54_INTERACT_4"/>
    <property type="match status" value="1"/>
</dbReference>
<keyword evidence="4" id="KW-0238">DNA-binding</keyword>
<dbReference type="PROSITE" id="PS00676">
    <property type="entry name" value="SIGMA54_INTERACT_2"/>
    <property type="match status" value="1"/>
</dbReference>
<dbReference type="Pfam" id="PF02954">
    <property type="entry name" value="HTH_8"/>
    <property type="match status" value="1"/>
</dbReference>
<evidence type="ECO:0000256" key="6">
    <source>
        <dbReference type="PROSITE-ProRule" id="PRU00169"/>
    </source>
</evidence>
<name>A0ABW3KG75_9GAMM</name>
<keyword evidence="6" id="KW-0597">Phosphoprotein</keyword>
<dbReference type="RefSeq" id="WP_379557318.1">
    <property type="nucleotide sequence ID" value="NZ_JBHTJS010000011.1"/>
</dbReference>
<feature type="modified residue" description="4-aspartylphosphate" evidence="6">
    <location>
        <position position="56"/>
    </location>
</feature>
<dbReference type="Pfam" id="PF25601">
    <property type="entry name" value="AAA_lid_14"/>
    <property type="match status" value="1"/>
</dbReference>
<evidence type="ECO:0000256" key="2">
    <source>
        <dbReference type="ARBA" id="ARBA00022840"/>
    </source>
</evidence>
<dbReference type="InterPro" id="IPR002197">
    <property type="entry name" value="HTH_Fis"/>
</dbReference>
<keyword evidence="1" id="KW-0547">Nucleotide-binding</keyword>
<dbReference type="InterPro" id="IPR058031">
    <property type="entry name" value="AAA_lid_NorR"/>
</dbReference>
<dbReference type="SUPFAM" id="SSF52540">
    <property type="entry name" value="P-loop containing nucleoside triphosphate hydrolases"/>
    <property type="match status" value="1"/>
</dbReference>
<keyword evidence="10" id="KW-1185">Reference proteome</keyword>
<keyword evidence="5" id="KW-0804">Transcription</keyword>
<dbReference type="PROSITE" id="PS50110">
    <property type="entry name" value="RESPONSE_REGULATORY"/>
    <property type="match status" value="1"/>
</dbReference>
<dbReference type="Proteomes" id="UP001597048">
    <property type="component" value="Unassembled WGS sequence"/>
</dbReference>
<evidence type="ECO:0000256" key="3">
    <source>
        <dbReference type="ARBA" id="ARBA00023015"/>
    </source>
</evidence>
<evidence type="ECO:0000256" key="5">
    <source>
        <dbReference type="ARBA" id="ARBA00023163"/>
    </source>
</evidence>
<feature type="domain" description="Response regulatory" evidence="8">
    <location>
        <begin position="7"/>
        <end position="121"/>
    </location>
</feature>
<evidence type="ECO:0000259" key="8">
    <source>
        <dbReference type="PROSITE" id="PS50110"/>
    </source>
</evidence>
<dbReference type="CDD" id="cd00009">
    <property type="entry name" value="AAA"/>
    <property type="match status" value="1"/>
</dbReference>
<dbReference type="InterPro" id="IPR002078">
    <property type="entry name" value="Sigma_54_int"/>
</dbReference>
<evidence type="ECO:0000313" key="9">
    <source>
        <dbReference type="EMBL" id="MFD1007396.1"/>
    </source>
</evidence>
<dbReference type="EMBL" id="JBHTJS010000011">
    <property type="protein sequence ID" value="MFD1007396.1"/>
    <property type="molecule type" value="Genomic_DNA"/>
</dbReference>
<dbReference type="InterPro" id="IPR011006">
    <property type="entry name" value="CheY-like_superfamily"/>
</dbReference>
<dbReference type="PANTHER" id="PTHR32071:SF117">
    <property type="entry name" value="PTS-DEPENDENT DIHYDROXYACETONE KINASE OPERON REGULATORY PROTEIN-RELATED"/>
    <property type="match status" value="1"/>
</dbReference>
<dbReference type="SMART" id="SM00448">
    <property type="entry name" value="REC"/>
    <property type="match status" value="1"/>
</dbReference>
<dbReference type="InterPro" id="IPR025943">
    <property type="entry name" value="Sigma_54_int_dom_ATP-bd_2"/>
</dbReference>
<evidence type="ECO:0000256" key="1">
    <source>
        <dbReference type="ARBA" id="ARBA00022741"/>
    </source>
</evidence>
<dbReference type="InterPro" id="IPR003593">
    <property type="entry name" value="AAA+_ATPase"/>
</dbReference>
<dbReference type="Gene3D" id="3.40.50.2300">
    <property type="match status" value="1"/>
</dbReference>
<protein>
    <submittedName>
        <fullName evidence="9">Sigma-54-dependent transcriptional regulator</fullName>
    </submittedName>
</protein>
<keyword evidence="2" id="KW-0067">ATP-binding</keyword>
<dbReference type="SMART" id="SM00382">
    <property type="entry name" value="AAA"/>
    <property type="match status" value="1"/>
</dbReference>
<dbReference type="Pfam" id="PF00158">
    <property type="entry name" value="Sigma54_activat"/>
    <property type="match status" value="1"/>
</dbReference>
<accession>A0ABW3KG75</accession>
<evidence type="ECO:0000256" key="4">
    <source>
        <dbReference type="ARBA" id="ARBA00023125"/>
    </source>
</evidence>
<dbReference type="InterPro" id="IPR027417">
    <property type="entry name" value="P-loop_NTPase"/>
</dbReference>
<feature type="domain" description="Sigma-54 factor interaction" evidence="7">
    <location>
        <begin position="145"/>
        <end position="374"/>
    </location>
</feature>
<keyword evidence="3" id="KW-0805">Transcription regulation</keyword>
<organism evidence="9 10">
    <name type="scientific">Oceanisphaera ostreae</name>
    <dbReference type="NCBI Taxonomy" id="914151"/>
    <lineage>
        <taxon>Bacteria</taxon>
        <taxon>Pseudomonadati</taxon>
        <taxon>Pseudomonadota</taxon>
        <taxon>Gammaproteobacteria</taxon>
        <taxon>Aeromonadales</taxon>
        <taxon>Aeromonadaceae</taxon>
        <taxon>Oceanisphaera</taxon>
    </lineage>
</organism>
<evidence type="ECO:0000313" key="10">
    <source>
        <dbReference type="Proteomes" id="UP001597048"/>
    </source>
</evidence>
<gene>
    <name evidence="9" type="ORF">ACFQ1C_04385</name>
</gene>
<dbReference type="Pfam" id="PF00072">
    <property type="entry name" value="Response_reg"/>
    <property type="match status" value="1"/>
</dbReference>
<comment type="caution">
    <text evidence="9">The sequence shown here is derived from an EMBL/GenBank/DDBJ whole genome shotgun (WGS) entry which is preliminary data.</text>
</comment>
<evidence type="ECO:0000259" key="7">
    <source>
        <dbReference type="PROSITE" id="PS50045"/>
    </source>
</evidence>
<reference evidence="10" key="1">
    <citation type="journal article" date="2019" name="Int. J. Syst. Evol. Microbiol.">
        <title>The Global Catalogue of Microorganisms (GCM) 10K type strain sequencing project: providing services to taxonomists for standard genome sequencing and annotation.</title>
        <authorList>
            <consortium name="The Broad Institute Genomics Platform"/>
            <consortium name="The Broad Institute Genome Sequencing Center for Infectious Disease"/>
            <person name="Wu L."/>
            <person name="Ma J."/>
        </authorList>
    </citation>
    <scope>NUCLEOTIDE SEQUENCE [LARGE SCALE GENOMIC DNA]</scope>
    <source>
        <strain evidence="10">CCUG 60525</strain>
    </source>
</reference>
<dbReference type="PANTHER" id="PTHR32071">
    <property type="entry name" value="TRANSCRIPTIONAL REGULATORY PROTEIN"/>
    <property type="match status" value="1"/>
</dbReference>
<dbReference type="SUPFAM" id="SSF46689">
    <property type="entry name" value="Homeodomain-like"/>
    <property type="match status" value="1"/>
</dbReference>
<sequence>MGDERLNVLLVEDTASLAALYQAYLQDEPLTLTVVNNGQQALEHIRRQPPDILLLDLMLPDMPGMDILEWLHREQPNVTTIVITAHGSVDVAVEAMRLGAHDFINKPIEVERLKVTLHNTMKFRHLNRLVDRYRHDIEKEPFQGFIGASLPMQKVYRLIENAAPSSATVFISGESGTGKEVCAEALHQLSGRNDGPFIALNCAAIPKELMESELFGHIKGAFTGALQDRDGAVIRANGGTLFMDEICEMDLELQSKLLRFLQSGEIQPVGSSQQIKVDVRIVCATNRDPLLEVEQGRFREDLYYRLHVIPIHLPPLRERGTDVISIATALVRQASREENKSFVGLSEPTKDRLQAYHWPGNVRQLQNVIRNAVVLHQGEWIEQDMLPAPLDHPQGQQGSVEVVTDALPAPIVPLAVLERQAIERAIGHCQGNVSRAAALLEVSPSTIYRKLQGWDNSHD</sequence>